<accession>A0A2K1DYJ5</accession>
<dbReference type="SUPFAM" id="SSF55961">
    <property type="entry name" value="Bet v1-like"/>
    <property type="match status" value="1"/>
</dbReference>
<organism evidence="3 4">
    <name type="scientific">Hanstruepera neustonica</name>
    <dbReference type="NCBI Taxonomy" id="1445657"/>
    <lineage>
        <taxon>Bacteria</taxon>
        <taxon>Pseudomonadati</taxon>
        <taxon>Bacteroidota</taxon>
        <taxon>Flavobacteriia</taxon>
        <taxon>Flavobacteriales</taxon>
        <taxon>Flavobacteriaceae</taxon>
        <taxon>Hanstruepera</taxon>
    </lineage>
</organism>
<dbReference type="RefSeq" id="WP_103052134.1">
    <property type="nucleotide sequence ID" value="NZ_POWF01000004.1"/>
</dbReference>
<protein>
    <recommendedName>
        <fullName evidence="2">Activator of Hsp90 ATPase homologue 1/2-like C-terminal domain-containing protein</fullName>
    </recommendedName>
</protein>
<dbReference type="AlphaFoldDB" id="A0A2K1DYJ5"/>
<comment type="similarity">
    <text evidence="1">Belongs to the AHA1 family.</text>
</comment>
<dbReference type="CDD" id="cd07814">
    <property type="entry name" value="SRPBCC_CalC_Aha1-like"/>
    <property type="match status" value="1"/>
</dbReference>
<dbReference type="Proteomes" id="UP000236641">
    <property type="component" value="Unassembled WGS sequence"/>
</dbReference>
<dbReference type="Gene3D" id="3.30.530.20">
    <property type="match status" value="1"/>
</dbReference>
<dbReference type="Pfam" id="PF08327">
    <property type="entry name" value="AHSA1"/>
    <property type="match status" value="1"/>
</dbReference>
<gene>
    <name evidence="3" type="ORF">C1T31_08880</name>
</gene>
<feature type="domain" description="Activator of Hsp90 ATPase homologue 1/2-like C-terminal" evidence="2">
    <location>
        <begin position="12"/>
        <end position="143"/>
    </location>
</feature>
<evidence type="ECO:0000313" key="3">
    <source>
        <dbReference type="EMBL" id="PNQ73094.1"/>
    </source>
</evidence>
<evidence type="ECO:0000259" key="2">
    <source>
        <dbReference type="Pfam" id="PF08327"/>
    </source>
</evidence>
<proteinExistence type="inferred from homology"/>
<sequence length="145" mass="16884">MRKVEATISIACKPEMVIKAFTNPDMLKGWWQVDRAYIDREVDGMYALTWQVTDKGFGYVSVGTIKTYNPNMQLVVDNFTYMNPEKPILGNMTLTVIAKHNENHTVLYLCQEGYQKGADWDWYYEAVKEAWPQALKTLKDYLEKL</sequence>
<comment type="caution">
    <text evidence="3">The sequence shown here is derived from an EMBL/GenBank/DDBJ whole genome shotgun (WGS) entry which is preliminary data.</text>
</comment>
<dbReference type="InterPro" id="IPR023393">
    <property type="entry name" value="START-like_dom_sf"/>
</dbReference>
<dbReference type="EMBL" id="POWF01000004">
    <property type="protein sequence ID" value="PNQ73094.1"/>
    <property type="molecule type" value="Genomic_DNA"/>
</dbReference>
<evidence type="ECO:0000256" key="1">
    <source>
        <dbReference type="ARBA" id="ARBA00006817"/>
    </source>
</evidence>
<dbReference type="OrthoDB" id="2364866at2"/>
<evidence type="ECO:0000313" key="4">
    <source>
        <dbReference type="Proteomes" id="UP000236641"/>
    </source>
</evidence>
<dbReference type="InterPro" id="IPR013538">
    <property type="entry name" value="ASHA1/2-like_C"/>
</dbReference>
<name>A0A2K1DYJ5_9FLAO</name>
<keyword evidence="4" id="KW-1185">Reference proteome</keyword>
<reference evidence="3 4" key="1">
    <citation type="submission" date="2018-01" db="EMBL/GenBank/DDBJ databases">
        <title>The draft genome of Hanstruepera neustonica JCM19743.</title>
        <authorList>
            <person name="He R.-H."/>
            <person name="Du Z.-J."/>
        </authorList>
    </citation>
    <scope>NUCLEOTIDE SEQUENCE [LARGE SCALE GENOMIC DNA]</scope>
    <source>
        <strain evidence="3 4">JCM19743</strain>
    </source>
</reference>